<evidence type="ECO:0000256" key="11">
    <source>
        <dbReference type="ARBA" id="ARBA00023170"/>
    </source>
</evidence>
<evidence type="ECO:0000256" key="8">
    <source>
        <dbReference type="ARBA" id="ARBA00023010"/>
    </source>
</evidence>
<keyword evidence="8" id="KW-0811">Translocation</keyword>
<name>A0A9Q0RFN7_ANAIG</name>
<sequence length="81" mass="9031">MSKLDLTDKESSWFDSLLNAFSPSFRSVVSKGFSNTTWFFQKGVEKIENLGWIASTGSLVFILPAGIAIATEQQNKNKLEK</sequence>
<organism evidence="13 14">
    <name type="scientific">Anaeramoeba ignava</name>
    <name type="common">Anaerobic marine amoeba</name>
    <dbReference type="NCBI Taxonomy" id="1746090"/>
    <lineage>
        <taxon>Eukaryota</taxon>
        <taxon>Metamonada</taxon>
        <taxon>Anaeramoebidae</taxon>
        <taxon>Anaeramoeba</taxon>
    </lineage>
</organism>
<evidence type="ECO:0000313" key="13">
    <source>
        <dbReference type="EMBL" id="KAJ5078387.1"/>
    </source>
</evidence>
<feature type="transmembrane region" description="Helical" evidence="12">
    <location>
        <begin position="50"/>
        <end position="71"/>
    </location>
</feature>
<keyword evidence="14" id="KW-1185">Reference proteome</keyword>
<evidence type="ECO:0000256" key="9">
    <source>
        <dbReference type="ARBA" id="ARBA00023128"/>
    </source>
</evidence>
<dbReference type="InterPro" id="IPR005683">
    <property type="entry name" value="Tom22"/>
</dbReference>
<keyword evidence="4 12" id="KW-0812">Transmembrane</keyword>
<evidence type="ECO:0000313" key="14">
    <source>
        <dbReference type="Proteomes" id="UP001149090"/>
    </source>
</evidence>
<evidence type="ECO:0000256" key="10">
    <source>
        <dbReference type="ARBA" id="ARBA00023136"/>
    </source>
</evidence>
<keyword evidence="6" id="KW-0653">Protein transport</keyword>
<proteinExistence type="inferred from homology"/>
<evidence type="ECO:0000256" key="4">
    <source>
        <dbReference type="ARBA" id="ARBA00022692"/>
    </source>
</evidence>
<comment type="subcellular location">
    <subcellularLocation>
        <location evidence="1">Mitochondrion outer membrane</location>
        <topology evidence="1">Single-pass membrane protein</topology>
    </subcellularLocation>
</comment>
<keyword evidence="3" id="KW-0813">Transport</keyword>
<keyword evidence="10 12" id="KW-0472">Membrane</keyword>
<dbReference type="CDD" id="cd22884">
    <property type="entry name" value="TOM22"/>
    <property type="match status" value="1"/>
</dbReference>
<dbReference type="GO" id="GO:0006886">
    <property type="term" value="P:intracellular protein transport"/>
    <property type="evidence" value="ECO:0007669"/>
    <property type="project" value="InterPro"/>
</dbReference>
<evidence type="ECO:0000256" key="6">
    <source>
        <dbReference type="ARBA" id="ARBA00022927"/>
    </source>
</evidence>
<evidence type="ECO:0000256" key="7">
    <source>
        <dbReference type="ARBA" id="ARBA00022989"/>
    </source>
</evidence>
<evidence type="ECO:0000256" key="5">
    <source>
        <dbReference type="ARBA" id="ARBA00022787"/>
    </source>
</evidence>
<protein>
    <submittedName>
        <fullName evidence="13">Import receptor subunit tom22</fullName>
    </submittedName>
</protein>
<keyword evidence="11 13" id="KW-0675">Receptor</keyword>
<gene>
    <name evidence="13" type="ORF">M0811_05175</name>
</gene>
<evidence type="ECO:0000256" key="2">
    <source>
        <dbReference type="ARBA" id="ARBA00009874"/>
    </source>
</evidence>
<dbReference type="OrthoDB" id="10016939at2759"/>
<dbReference type="Proteomes" id="UP001149090">
    <property type="component" value="Unassembled WGS sequence"/>
</dbReference>
<evidence type="ECO:0000256" key="12">
    <source>
        <dbReference type="SAM" id="Phobius"/>
    </source>
</evidence>
<comment type="similarity">
    <text evidence="2">Belongs to the Tom22 family.</text>
</comment>
<dbReference type="Pfam" id="PF04281">
    <property type="entry name" value="Tom22"/>
    <property type="match status" value="1"/>
</dbReference>
<accession>A0A9Q0RFN7</accession>
<comment type="caution">
    <text evidence="13">The sequence shown here is derived from an EMBL/GenBank/DDBJ whole genome shotgun (WGS) entry which is preliminary data.</text>
</comment>
<keyword evidence="9" id="KW-0496">Mitochondrion</keyword>
<keyword evidence="7 12" id="KW-1133">Transmembrane helix</keyword>
<dbReference type="AlphaFoldDB" id="A0A9Q0RFN7"/>
<evidence type="ECO:0000256" key="1">
    <source>
        <dbReference type="ARBA" id="ARBA00004572"/>
    </source>
</evidence>
<dbReference type="EMBL" id="JAPDFW010000054">
    <property type="protein sequence ID" value="KAJ5078387.1"/>
    <property type="molecule type" value="Genomic_DNA"/>
</dbReference>
<reference evidence="13" key="1">
    <citation type="submission" date="2022-10" db="EMBL/GenBank/DDBJ databases">
        <title>Novel sulphate-reducing endosymbionts in the free-living metamonad Anaeramoeba.</title>
        <authorList>
            <person name="Jerlstrom-Hultqvist J."/>
            <person name="Cepicka I."/>
            <person name="Gallot-Lavallee L."/>
            <person name="Salas-Leiva D."/>
            <person name="Curtis B.A."/>
            <person name="Zahonova K."/>
            <person name="Pipaliya S."/>
            <person name="Dacks J."/>
            <person name="Roger A.J."/>
        </authorList>
    </citation>
    <scope>NUCLEOTIDE SEQUENCE</scope>
    <source>
        <strain evidence="13">BMAN</strain>
    </source>
</reference>
<dbReference type="GO" id="GO:0005741">
    <property type="term" value="C:mitochondrial outer membrane"/>
    <property type="evidence" value="ECO:0007669"/>
    <property type="project" value="UniProtKB-SubCell"/>
</dbReference>
<keyword evidence="5" id="KW-1000">Mitochondrion outer membrane</keyword>
<evidence type="ECO:0000256" key="3">
    <source>
        <dbReference type="ARBA" id="ARBA00022448"/>
    </source>
</evidence>